<dbReference type="CDD" id="cd04301">
    <property type="entry name" value="NAT_SF"/>
    <property type="match status" value="1"/>
</dbReference>
<accession>A0A916JMN3</accession>
<organism evidence="4 5">
    <name type="scientific">Parvicella tangerina</name>
    <dbReference type="NCBI Taxonomy" id="2829795"/>
    <lineage>
        <taxon>Bacteria</taxon>
        <taxon>Pseudomonadati</taxon>
        <taxon>Bacteroidota</taxon>
        <taxon>Flavobacteriia</taxon>
        <taxon>Flavobacteriales</taxon>
        <taxon>Parvicellaceae</taxon>
        <taxon>Parvicella</taxon>
    </lineage>
</organism>
<dbReference type="InterPro" id="IPR050680">
    <property type="entry name" value="YpeA/RimI_acetyltransf"/>
</dbReference>
<dbReference type="Proteomes" id="UP000683507">
    <property type="component" value="Chromosome"/>
</dbReference>
<gene>
    <name evidence="4" type="ORF">CRYO30217_01740</name>
</gene>
<dbReference type="InterPro" id="IPR000182">
    <property type="entry name" value="GNAT_dom"/>
</dbReference>
<evidence type="ECO:0000259" key="3">
    <source>
        <dbReference type="Pfam" id="PF00583"/>
    </source>
</evidence>
<evidence type="ECO:0000313" key="4">
    <source>
        <dbReference type="EMBL" id="CAG5081833.1"/>
    </source>
</evidence>
<dbReference type="GO" id="GO:0016747">
    <property type="term" value="F:acyltransferase activity, transferring groups other than amino-acyl groups"/>
    <property type="evidence" value="ECO:0007669"/>
    <property type="project" value="InterPro"/>
</dbReference>
<evidence type="ECO:0000313" key="5">
    <source>
        <dbReference type="Proteomes" id="UP000683507"/>
    </source>
</evidence>
<dbReference type="PANTHER" id="PTHR43420">
    <property type="entry name" value="ACETYLTRANSFERASE"/>
    <property type="match status" value="1"/>
</dbReference>
<dbReference type="Pfam" id="PF00583">
    <property type="entry name" value="Acetyltransf_1"/>
    <property type="match status" value="1"/>
</dbReference>
<name>A0A916JMN3_9FLAO</name>
<dbReference type="PANTHER" id="PTHR43420:SF47">
    <property type="entry name" value="N-ACETYLTRANSFERASE DOMAIN-CONTAINING PROTEIN"/>
    <property type="match status" value="1"/>
</dbReference>
<feature type="domain" description="N-acetyltransferase" evidence="3">
    <location>
        <begin position="22"/>
        <end position="148"/>
    </location>
</feature>
<dbReference type="EMBL" id="OU015584">
    <property type="protein sequence ID" value="CAG5081833.1"/>
    <property type="molecule type" value="Genomic_DNA"/>
</dbReference>
<proteinExistence type="predicted"/>
<keyword evidence="2" id="KW-0012">Acyltransferase</keyword>
<sequence>MKFRKSAYNDIEGIMKIIRDAQKLLASQGSDQWQDGYPDVARITLDIDNNESYIVENEEGELMATTMFTLGGEPTYNKIEGEWLTQDPVQYGVIHRLAVSADHRKKGLAKFILKKCEDLLVERQFDSLRIDTHRKNVGMQNLLTGLGYQYCGVIYLNSGSERLAYEKMVVNL</sequence>
<reference evidence="4" key="1">
    <citation type="submission" date="2021-04" db="EMBL/GenBank/DDBJ databases">
        <authorList>
            <person name="Rodrigo-Torres L."/>
            <person name="Arahal R. D."/>
            <person name="Lucena T."/>
        </authorList>
    </citation>
    <scope>NUCLEOTIDE SEQUENCE</scope>
    <source>
        <strain evidence="4">AS29M-1</strain>
    </source>
</reference>
<dbReference type="KEGG" id="ptan:CRYO30217_01740"/>
<keyword evidence="1" id="KW-0808">Transferase</keyword>
<dbReference type="SUPFAM" id="SSF55729">
    <property type="entry name" value="Acyl-CoA N-acyltransferases (Nat)"/>
    <property type="match status" value="1"/>
</dbReference>
<evidence type="ECO:0000256" key="1">
    <source>
        <dbReference type="ARBA" id="ARBA00022679"/>
    </source>
</evidence>
<keyword evidence="5" id="KW-1185">Reference proteome</keyword>
<dbReference type="AlphaFoldDB" id="A0A916JMN3"/>
<dbReference type="InterPro" id="IPR016181">
    <property type="entry name" value="Acyl_CoA_acyltransferase"/>
</dbReference>
<evidence type="ECO:0000256" key="2">
    <source>
        <dbReference type="ARBA" id="ARBA00023315"/>
    </source>
</evidence>
<protein>
    <recommendedName>
        <fullName evidence="3">N-acetyltransferase domain-containing protein</fullName>
    </recommendedName>
</protein>
<dbReference type="RefSeq" id="WP_258541928.1">
    <property type="nucleotide sequence ID" value="NZ_OU015584.1"/>
</dbReference>
<dbReference type="Gene3D" id="3.40.630.30">
    <property type="match status" value="1"/>
</dbReference>